<comment type="subcellular location">
    <subcellularLocation>
        <location evidence="1">Cell membrane</location>
        <topology evidence="1">Multi-pass membrane protein</topology>
    </subcellularLocation>
</comment>
<dbReference type="AlphaFoldDB" id="A0A1B8PHS4"/>
<evidence type="ECO:0000256" key="7">
    <source>
        <dbReference type="ARBA" id="ARBA00023136"/>
    </source>
</evidence>
<evidence type="ECO:0000256" key="5">
    <source>
        <dbReference type="ARBA" id="ARBA00022692"/>
    </source>
</evidence>
<dbReference type="OrthoDB" id="396983at2"/>
<gene>
    <name evidence="10" type="ORF">A9Z60_04895</name>
</gene>
<keyword evidence="4 10" id="KW-0762">Sugar transport</keyword>
<protein>
    <submittedName>
        <fullName evidence="10">PTS sugar transporter subunit IID</fullName>
    </submittedName>
</protein>
<accession>A0A1B8PHS4</accession>
<dbReference type="EMBL" id="LZDN01000043">
    <property type="protein sequence ID" value="OBX48726.1"/>
    <property type="molecule type" value="Genomic_DNA"/>
</dbReference>
<dbReference type="Pfam" id="PF13303">
    <property type="entry name" value="PTS_EIIC_2"/>
    <property type="match status" value="1"/>
</dbReference>
<evidence type="ECO:0000256" key="6">
    <source>
        <dbReference type="ARBA" id="ARBA00022989"/>
    </source>
</evidence>
<evidence type="ECO:0000256" key="4">
    <source>
        <dbReference type="ARBA" id="ARBA00022597"/>
    </source>
</evidence>
<dbReference type="GO" id="GO:0005886">
    <property type="term" value="C:plasma membrane"/>
    <property type="evidence" value="ECO:0007669"/>
    <property type="project" value="UniProtKB-SubCell"/>
</dbReference>
<feature type="transmembrane region" description="Helical" evidence="8">
    <location>
        <begin position="55"/>
        <end position="78"/>
    </location>
</feature>
<evidence type="ECO:0000256" key="2">
    <source>
        <dbReference type="ARBA" id="ARBA00022448"/>
    </source>
</evidence>
<comment type="caution">
    <text evidence="10">The sequence shown here is derived from an EMBL/GenBank/DDBJ whole genome shotgun (WGS) entry which is preliminary data.</text>
</comment>
<sequence>MNHRLSAHLAKQNIVFSFQRYGMDALNFMALGLFGTLILGLILKNLGTWLSVPWLVSVGTQAQSMMAAAIGVGVAYGIKAPPLVMLACTTVGLMGASPIGAFVAVIVAAECGKFVHRTTPLDIIVTPLTTLLTGAIIAHTLSPLISSALMGVSEVITWAMGLSPIIMSMVVAVVMGVLLTLPISSAAIAISLGLSGLGAGAATVGCAAHMMGFAVMSHKDNGIGTTIACGLGTSMIQLPNLVKNPKLWLPPILTGAILAPFATVIFGMQNIPSGAGMGTSGLVGQIGTLDAMGASVHVWVLIGMFHFILPAVLCWLIYRLFIKMTWIKYGDLRLDKS</sequence>
<evidence type="ECO:0000256" key="1">
    <source>
        <dbReference type="ARBA" id="ARBA00004651"/>
    </source>
</evidence>
<dbReference type="GO" id="GO:0009401">
    <property type="term" value="P:phosphoenolpyruvate-dependent sugar phosphotransferase system"/>
    <property type="evidence" value="ECO:0007669"/>
    <property type="project" value="InterPro"/>
</dbReference>
<feature type="transmembrane region" description="Helical" evidence="8">
    <location>
        <begin position="223"/>
        <end position="241"/>
    </location>
</feature>
<organism evidence="10 11">
    <name type="scientific">Moraxella nonliquefaciens</name>
    <dbReference type="NCBI Taxonomy" id="478"/>
    <lineage>
        <taxon>Bacteria</taxon>
        <taxon>Pseudomonadati</taxon>
        <taxon>Pseudomonadota</taxon>
        <taxon>Gammaproteobacteria</taxon>
        <taxon>Moraxellales</taxon>
        <taxon>Moraxellaceae</taxon>
        <taxon>Moraxella</taxon>
    </lineage>
</organism>
<dbReference type="InterPro" id="IPR003352">
    <property type="entry name" value="PTS_EIIC"/>
</dbReference>
<reference evidence="10 11" key="1">
    <citation type="submission" date="2016-06" db="EMBL/GenBank/DDBJ databases">
        <title>Draft genome of Moraxella nonliquefaciens CCUG 60284.</title>
        <authorList>
            <person name="Salva-Serra F."/>
            <person name="Engstrom-Jakobsson H."/>
            <person name="Thorell K."/>
            <person name="Gonzales-Siles L."/>
            <person name="Karlsson R."/>
            <person name="Boulund F."/>
            <person name="Engstrand L."/>
            <person name="Kristiansson E."/>
            <person name="Moore E."/>
        </authorList>
    </citation>
    <scope>NUCLEOTIDE SEQUENCE [LARGE SCALE GENOMIC DNA]</scope>
    <source>
        <strain evidence="10 11">CCUG 60284</strain>
    </source>
</reference>
<dbReference type="GO" id="GO:0008982">
    <property type="term" value="F:protein-N(PI)-phosphohistidine-sugar phosphotransferase activity"/>
    <property type="evidence" value="ECO:0007669"/>
    <property type="project" value="InterPro"/>
</dbReference>
<keyword evidence="5 8" id="KW-0812">Transmembrane</keyword>
<feature type="transmembrane region" description="Helical" evidence="8">
    <location>
        <begin position="25"/>
        <end position="43"/>
    </location>
</feature>
<evidence type="ECO:0000256" key="8">
    <source>
        <dbReference type="SAM" id="Phobius"/>
    </source>
</evidence>
<evidence type="ECO:0000313" key="10">
    <source>
        <dbReference type="EMBL" id="OBX48726.1"/>
    </source>
</evidence>
<feature type="transmembrane region" description="Helical" evidence="8">
    <location>
        <begin position="121"/>
        <end position="141"/>
    </location>
</feature>
<feature type="transmembrane region" description="Helical" evidence="8">
    <location>
        <begin position="161"/>
        <end position="181"/>
    </location>
</feature>
<dbReference type="Proteomes" id="UP000092671">
    <property type="component" value="Unassembled WGS sequence"/>
</dbReference>
<keyword evidence="2" id="KW-0813">Transport</keyword>
<feature type="transmembrane region" description="Helical" evidence="8">
    <location>
        <begin position="298"/>
        <end position="318"/>
    </location>
</feature>
<proteinExistence type="predicted"/>
<evidence type="ECO:0000313" key="11">
    <source>
        <dbReference type="Proteomes" id="UP000092671"/>
    </source>
</evidence>
<feature type="transmembrane region" description="Helical" evidence="8">
    <location>
        <begin position="248"/>
        <end position="268"/>
    </location>
</feature>
<evidence type="ECO:0000259" key="9">
    <source>
        <dbReference type="Pfam" id="PF13303"/>
    </source>
</evidence>
<feature type="transmembrane region" description="Helical" evidence="8">
    <location>
        <begin position="188"/>
        <end position="211"/>
    </location>
</feature>
<keyword evidence="6 8" id="KW-1133">Transmembrane helix</keyword>
<keyword evidence="3" id="KW-1003">Cell membrane</keyword>
<feature type="domain" description="Phosphotransferase system EIIC" evidence="9">
    <location>
        <begin position="23"/>
        <end position="333"/>
    </location>
</feature>
<feature type="transmembrane region" description="Helical" evidence="8">
    <location>
        <begin position="84"/>
        <end position="109"/>
    </location>
</feature>
<evidence type="ECO:0000256" key="3">
    <source>
        <dbReference type="ARBA" id="ARBA00022475"/>
    </source>
</evidence>
<name>A0A1B8PHS4_MORNO</name>
<keyword evidence="7 8" id="KW-0472">Membrane</keyword>
<dbReference type="RefSeq" id="WP_066894181.1">
    <property type="nucleotide sequence ID" value="NZ_LZDN01000043.1"/>
</dbReference>